<evidence type="ECO:0000256" key="1">
    <source>
        <dbReference type="ARBA" id="ARBA00004370"/>
    </source>
</evidence>
<evidence type="ECO:0000256" key="5">
    <source>
        <dbReference type="SAM" id="Coils"/>
    </source>
</evidence>
<dbReference type="SUPFAM" id="SSF58104">
    <property type="entry name" value="Methyl-accepting chemotaxis protein (MCP) signaling domain"/>
    <property type="match status" value="1"/>
</dbReference>
<keyword evidence="7" id="KW-0812">Transmembrane</keyword>
<comment type="caution">
    <text evidence="9">The sequence shown here is derived from an EMBL/GenBank/DDBJ whole genome shotgun (WGS) entry which is preliminary data.</text>
</comment>
<dbReference type="InterPro" id="IPR051310">
    <property type="entry name" value="MCP_chemotaxis"/>
</dbReference>
<dbReference type="PROSITE" id="PS50111">
    <property type="entry name" value="CHEMOTAXIS_TRANSDUC_2"/>
    <property type="match status" value="1"/>
</dbReference>
<dbReference type="FunFam" id="1.10.287.950:FF:000001">
    <property type="entry name" value="Methyl-accepting chemotaxis sensory transducer"/>
    <property type="match status" value="1"/>
</dbReference>
<keyword evidence="4" id="KW-0807">Transducer</keyword>
<comment type="similarity">
    <text evidence="3">Belongs to the methyl-accepting chemotaxis (MCP) protein family.</text>
</comment>
<feature type="compositionally biased region" description="Low complexity" evidence="6">
    <location>
        <begin position="545"/>
        <end position="561"/>
    </location>
</feature>
<evidence type="ECO:0000313" key="9">
    <source>
        <dbReference type="EMBL" id="NYT51858.1"/>
    </source>
</evidence>
<dbReference type="RefSeq" id="WP_180158529.1">
    <property type="nucleotide sequence ID" value="NZ_JACCEM010000017.1"/>
</dbReference>
<evidence type="ECO:0000256" key="2">
    <source>
        <dbReference type="ARBA" id="ARBA00022481"/>
    </source>
</evidence>
<feature type="coiled-coil region" evidence="5">
    <location>
        <begin position="149"/>
        <end position="187"/>
    </location>
</feature>
<dbReference type="AlphaFoldDB" id="A0A853G3C8"/>
<keyword evidence="5" id="KW-0175">Coiled coil</keyword>
<accession>A0A853G3C8</accession>
<dbReference type="InterPro" id="IPR004090">
    <property type="entry name" value="Chemotax_Me-accpt_rcpt"/>
</dbReference>
<dbReference type="Pfam" id="PF00015">
    <property type="entry name" value="MCPsignal"/>
    <property type="match status" value="1"/>
</dbReference>
<dbReference type="PANTHER" id="PTHR43531">
    <property type="entry name" value="PROTEIN ICFG"/>
    <property type="match status" value="1"/>
</dbReference>
<evidence type="ECO:0000256" key="4">
    <source>
        <dbReference type="PROSITE-ProRule" id="PRU00284"/>
    </source>
</evidence>
<keyword evidence="7" id="KW-1133">Transmembrane helix</keyword>
<reference evidence="9 10" key="1">
    <citation type="submission" date="2020-07" db="EMBL/GenBank/DDBJ databases">
        <title>Taxonomic revisions and descriptions of new bacterial species based on genomic comparisons in the high-G+C-content subgroup of the family Alcaligenaceae.</title>
        <authorList>
            <person name="Szabo A."/>
            <person name="Felfoldi T."/>
        </authorList>
    </citation>
    <scope>NUCLEOTIDE SEQUENCE [LARGE SCALE GENOMIC DNA]</scope>
    <source>
        <strain evidence="9 10">LMG 24012</strain>
    </source>
</reference>
<dbReference type="InterPro" id="IPR004089">
    <property type="entry name" value="MCPsignal_dom"/>
</dbReference>
<proteinExistence type="inferred from homology"/>
<feature type="region of interest" description="Disordered" evidence="6">
    <location>
        <begin position="525"/>
        <end position="588"/>
    </location>
</feature>
<dbReference type="GO" id="GO:0005886">
    <property type="term" value="C:plasma membrane"/>
    <property type="evidence" value="ECO:0007669"/>
    <property type="project" value="TreeGrafter"/>
</dbReference>
<dbReference type="InterPro" id="IPR024478">
    <property type="entry name" value="HlyB_4HB_MCP"/>
</dbReference>
<organism evidence="9 10">
    <name type="scientific">Parapusillimonas granuli</name>
    <dbReference type="NCBI Taxonomy" id="380911"/>
    <lineage>
        <taxon>Bacteria</taxon>
        <taxon>Pseudomonadati</taxon>
        <taxon>Pseudomonadota</taxon>
        <taxon>Betaproteobacteria</taxon>
        <taxon>Burkholderiales</taxon>
        <taxon>Alcaligenaceae</taxon>
        <taxon>Parapusillimonas</taxon>
    </lineage>
</organism>
<protein>
    <submittedName>
        <fullName evidence="9">MCP four helix bundle domain-containing protein</fullName>
    </submittedName>
</protein>
<evidence type="ECO:0000256" key="7">
    <source>
        <dbReference type="SAM" id="Phobius"/>
    </source>
</evidence>
<evidence type="ECO:0000256" key="6">
    <source>
        <dbReference type="SAM" id="MobiDB-lite"/>
    </source>
</evidence>
<dbReference type="Proteomes" id="UP000559809">
    <property type="component" value="Unassembled WGS sequence"/>
</dbReference>
<gene>
    <name evidence="9" type="ORF">H0A72_21335</name>
</gene>
<sequence>MKRVKSLTVKAKLIGGFLVVAAVAALIGAVGLFALGRVDNLAIQMYEREIVGLRYAADTRGQVIGAGGAVRAVMLAKTEAESQAGIELLKRRFANAYANLEPLDGLFVTDTGKAAVRQARASIQEFERAALQAVALDRDTSSAQAAQQVQKALDLMARVETEMHQLVDRKQQNAKALDEEITQLYRDMRVLSLSLTAAGVLLAIALGWLLTRGLTRQLGGEPADVARIATAIAKGDLTNEIDQSQAVDGSIVQAIARMQSSLREVVAAVRSGSINIAGGSSQIAAGSTDLSQRTEEQAANLTETASAMEELAGTVKSNSDVAQQAAQMAQSASGAAHRGGSVVSDVVHTMEDINAASRRIVDIIGVIDSIAFQTNILALNAAVEAARAGEQGRGFAVVASEVRTLAQKSAAAAKDIKSLIDDSVAKVEAGSQMVDAAGEAMREIVQQVQRVTDLISEISAATREQTTGIAQVNEAVLQLSDVTQQNAALVEESASASGSLNEQAGALVEVVSVFRLGQEHELQRSAQGVAAASARPQDARSSGRAIHAQTAARAPAAQSAAGLKPVPPKRSLTMGKQEPVREEEWEEF</sequence>
<dbReference type="GO" id="GO:0004888">
    <property type="term" value="F:transmembrane signaling receptor activity"/>
    <property type="evidence" value="ECO:0007669"/>
    <property type="project" value="InterPro"/>
</dbReference>
<evidence type="ECO:0000256" key="3">
    <source>
        <dbReference type="ARBA" id="ARBA00029447"/>
    </source>
</evidence>
<name>A0A853G3C8_9BURK</name>
<dbReference type="PANTHER" id="PTHR43531:SF14">
    <property type="entry name" value="METHYL-ACCEPTING CHEMOTAXIS PROTEIN I-RELATED"/>
    <property type="match status" value="1"/>
</dbReference>
<keyword evidence="2" id="KW-0488">Methylation</keyword>
<dbReference type="Pfam" id="PF12729">
    <property type="entry name" value="4HB_MCP_1"/>
    <property type="match status" value="1"/>
</dbReference>
<dbReference type="EMBL" id="JACCEM010000017">
    <property type="protein sequence ID" value="NYT51858.1"/>
    <property type="molecule type" value="Genomic_DNA"/>
</dbReference>
<keyword evidence="10" id="KW-1185">Reference proteome</keyword>
<dbReference type="GO" id="GO:0007165">
    <property type="term" value="P:signal transduction"/>
    <property type="evidence" value="ECO:0007669"/>
    <property type="project" value="UniProtKB-KW"/>
</dbReference>
<dbReference type="GO" id="GO:0006935">
    <property type="term" value="P:chemotaxis"/>
    <property type="evidence" value="ECO:0007669"/>
    <property type="project" value="InterPro"/>
</dbReference>
<feature type="domain" description="Methyl-accepting transducer" evidence="8">
    <location>
        <begin position="272"/>
        <end position="501"/>
    </location>
</feature>
<dbReference type="SMART" id="SM00283">
    <property type="entry name" value="MA"/>
    <property type="match status" value="1"/>
</dbReference>
<comment type="subcellular location">
    <subcellularLocation>
        <location evidence="1">Membrane</location>
    </subcellularLocation>
</comment>
<dbReference type="Gene3D" id="1.10.287.950">
    <property type="entry name" value="Methyl-accepting chemotaxis protein"/>
    <property type="match status" value="1"/>
</dbReference>
<feature type="transmembrane region" description="Helical" evidence="7">
    <location>
        <begin position="13"/>
        <end position="35"/>
    </location>
</feature>
<keyword evidence="7" id="KW-0472">Membrane</keyword>
<dbReference type="PRINTS" id="PR00260">
    <property type="entry name" value="CHEMTRNSDUCR"/>
</dbReference>
<evidence type="ECO:0000313" key="10">
    <source>
        <dbReference type="Proteomes" id="UP000559809"/>
    </source>
</evidence>
<evidence type="ECO:0000259" key="8">
    <source>
        <dbReference type="PROSITE" id="PS50111"/>
    </source>
</evidence>
<dbReference type="CDD" id="cd11386">
    <property type="entry name" value="MCP_signal"/>
    <property type="match status" value="1"/>
</dbReference>